<feature type="active site" evidence="6">
    <location>
        <position position="61"/>
    </location>
</feature>
<dbReference type="PROSITE" id="PS00761">
    <property type="entry name" value="SPASE_I_3"/>
    <property type="match status" value="1"/>
</dbReference>
<keyword evidence="7" id="KW-0645">Protease</keyword>
<evidence type="ECO:0000256" key="3">
    <source>
        <dbReference type="ARBA" id="ARBA00009370"/>
    </source>
</evidence>
<dbReference type="InterPro" id="IPR036286">
    <property type="entry name" value="LexA/Signal_pep-like_sf"/>
</dbReference>
<keyword evidence="7" id="KW-0812">Transmembrane</keyword>
<feature type="active site" evidence="6">
    <location>
        <position position="99"/>
    </location>
</feature>
<comment type="catalytic activity">
    <reaction evidence="1 7">
        <text>Cleavage of hydrophobic, N-terminal signal or leader sequences from secreted and periplasmic proteins.</text>
        <dbReference type="EC" id="3.4.21.89"/>
    </reaction>
</comment>
<dbReference type="Gene3D" id="2.10.109.10">
    <property type="entry name" value="Umud Fragment, subunit A"/>
    <property type="match status" value="1"/>
</dbReference>
<keyword evidence="7" id="KW-0472">Membrane</keyword>
<dbReference type="CDD" id="cd06530">
    <property type="entry name" value="S26_SPase_I"/>
    <property type="match status" value="1"/>
</dbReference>
<dbReference type="Pfam" id="PF10502">
    <property type="entry name" value="Peptidase_S26"/>
    <property type="match status" value="1"/>
</dbReference>
<evidence type="ECO:0000313" key="10">
    <source>
        <dbReference type="EMBL" id="MST69513.1"/>
    </source>
</evidence>
<dbReference type="PANTHER" id="PTHR43390">
    <property type="entry name" value="SIGNAL PEPTIDASE I"/>
    <property type="match status" value="1"/>
</dbReference>
<protein>
    <recommendedName>
        <fullName evidence="4 7">Signal peptidase I</fullName>
        <ecNumber evidence="4 7">3.4.21.89</ecNumber>
    </recommendedName>
</protein>
<keyword evidence="5 7" id="KW-0378">Hydrolase</keyword>
<keyword evidence="7" id="KW-1133">Transmembrane helix</keyword>
<sequence>MNGGYMDLHRGAESRRPGDKFGKAEARNRLLVTLGGTAVLLILLGVVLLLFVGISRVDGSSMYPTYNSGDIVWFRRGGEDFARGTVVSLNMPGGDRYIKRVVAVPGDTVDIKDGRLFVNGRAVREPYANGVTEADPEGFVTYPCKLSKNKYFVLGDNRRKSVDSRSFGPVASAQIQGRILGQH</sequence>
<evidence type="ECO:0000256" key="6">
    <source>
        <dbReference type="PIRSR" id="PIRSR600223-1"/>
    </source>
</evidence>
<dbReference type="GO" id="GO:0005886">
    <property type="term" value="C:plasma membrane"/>
    <property type="evidence" value="ECO:0007669"/>
    <property type="project" value="UniProtKB-SubCell"/>
</dbReference>
<comment type="similarity">
    <text evidence="3 7">Belongs to the peptidase S26 family.</text>
</comment>
<dbReference type="GO" id="GO:0004252">
    <property type="term" value="F:serine-type endopeptidase activity"/>
    <property type="evidence" value="ECO:0007669"/>
    <property type="project" value="InterPro"/>
</dbReference>
<organism evidence="10">
    <name type="scientific">Baileyella intestinalis</name>
    <dbReference type="NCBI Taxonomy" id="2606709"/>
    <lineage>
        <taxon>Bacteria</taxon>
        <taxon>Bacillati</taxon>
        <taxon>Bacillota</taxon>
        <taxon>Clostridia</taxon>
        <taxon>Peptostreptococcales</taxon>
        <taxon>Anaerovoracaceae</taxon>
        <taxon>Baileyella</taxon>
    </lineage>
</organism>
<feature type="region of interest" description="Disordered" evidence="8">
    <location>
        <begin position="1"/>
        <end position="20"/>
    </location>
</feature>
<name>A0A6A8M9K3_9FIRM</name>
<evidence type="ECO:0000259" key="9">
    <source>
        <dbReference type="Pfam" id="PF10502"/>
    </source>
</evidence>
<evidence type="ECO:0000256" key="1">
    <source>
        <dbReference type="ARBA" id="ARBA00000677"/>
    </source>
</evidence>
<comment type="subcellular location">
    <subcellularLocation>
        <location evidence="2">Cell membrane</location>
        <topology evidence="2">Single-pass type II membrane protein</topology>
    </subcellularLocation>
    <subcellularLocation>
        <location evidence="7">Membrane</location>
        <topology evidence="7">Single-pass type II membrane protein</topology>
    </subcellularLocation>
</comment>
<proteinExistence type="inferred from homology"/>
<evidence type="ECO:0000256" key="2">
    <source>
        <dbReference type="ARBA" id="ARBA00004401"/>
    </source>
</evidence>
<dbReference type="InterPro" id="IPR019758">
    <property type="entry name" value="Pept_S26A_signal_pept_1_CS"/>
</dbReference>
<accession>A0A6A8M9K3</accession>
<dbReference type="InterPro" id="IPR019533">
    <property type="entry name" value="Peptidase_S26"/>
</dbReference>
<dbReference type="EC" id="3.4.21.89" evidence="4 7"/>
<dbReference type="GO" id="GO:0006465">
    <property type="term" value="P:signal peptide processing"/>
    <property type="evidence" value="ECO:0007669"/>
    <property type="project" value="InterPro"/>
</dbReference>
<dbReference type="EMBL" id="VUNB01000006">
    <property type="protein sequence ID" value="MST69513.1"/>
    <property type="molecule type" value="Genomic_DNA"/>
</dbReference>
<comment type="caution">
    <text evidence="10">The sequence shown here is derived from an EMBL/GenBank/DDBJ whole genome shotgun (WGS) entry which is preliminary data.</text>
</comment>
<feature type="compositionally biased region" description="Basic and acidic residues" evidence="8">
    <location>
        <begin position="7"/>
        <end position="20"/>
    </location>
</feature>
<dbReference type="RefSeq" id="WP_154572983.1">
    <property type="nucleotide sequence ID" value="NZ_VUNB01000006.1"/>
</dbReference>
<feature type="domain" description="Peptidase S26" evidence="9">
    <location>
        <begin position="38"/>
        <end position="179"/>
    </location>
</feature>
<feature type="transmembrane region" description="Helical" evidence="7">
    <location>
        <begin position="30"/>
        <end position="54"/>
    </location>
</feature>
<dbReference type="GO" id="GO:0009003">
    <property type="term" value="F:signal peptidase activity"/>
    <property type="evidence" value="ECO:0007669"/>
    <property type="project" value="UniProtKB-EC"/>
</dbReference>
<dbReference type="PANTHER" id="PTHR43390:SF1">
    <property type="entry name" value="CHLOROPLAST PROCESSING PEPTIDASE"/>
    <property type="match status" value="1"/>
</dbReference>
<evidence type="ECO:0000256" key="5">
    <source>
        <dbReference type="ARBA" id="ARBA00022801"/>
    </source>
</evidence>
<dbReference type="InterPro" id="IPR000223">
    <property type="entry name" value="Pept_S26A_signal_pept_1"/>
</dbReference>
<dbReference type="SUPFAM" id="SSF51306">
    <property type="entry name" value="LexA/Signal peptidase"/>
    <property type="match status" value="1"/>
</dbReference>
<evidence type="ECO:0000256" key="8">
    <source>
        <dbReference type="SAM" id="MobiDB-lite"/>
    </source>
</evidence>
<dbReference type="PROSITE" id="PS00760">
    <property type="entry name" value="SPASE_I_2"/>
    <property type="match status" value="1"/>
</dbReference>
<reference evidence="10" key="1">
    <citation type="submission" date="2019-09" db="EMBL/GenBank/DDBJ databases">
        <title>In-depth cultivation of the pig gut microbiome towards novel bacterial diversity and tailored functional studies.</title>
        <authorList>
            <person name="Wylensek D."/>
            <person name="Hitch T.C.A."/>
            <person name="Clavel T."/>
        </authorList>
    </citation>
    <scope>NUCLEOTIDE SEQUENCE</scope>
    <source>
        <strain evidence="10">RF-744-FAT-WT-3</strain>
    </source>
</reference>
<dbReference type="NCBIfam" id="TIGR02227">
    <property type="entry name" value="sigpep_I_bact"/>
    <property type="match status" value="1"/>
</dbReference>
<evidence type="ECO:0000256" key="4">
    <source>
        <dbReference type="ARBA" id="ARBA00013208"/>
    </source>
</evidence>
<dbReference type="PRINTS" id="PR00727">
    <property type="entry name" value="LEADERPTASE"/>
</dbReference>
<dbReference type="AlphaFoldDB" id="A0A6A8M9K3"/>
<dbReference type="InterPro" id="IPR019757">
    <property type="entry name" value="Pept_S26A_signal_pept_1_Lys-AS"/>
</dbReference>
<evidence type="ECO:0000256" key="7">
    <source>
        <dbReference type="RuleBase" id="RU362042"/>
    </source>
</evidence>
<gene>
    <name evidence="10" type="primary">lepB</name>
    <name evidence="10" type="ORF">FYJ66_07945</name>
</gene>